<feature type="chain" id="PRO_5018537255" description="Ig-like domain-containing protein" evidence="10">
    <location>
        <begin position="28"/>
        <end position="504"/>
    </location>
</feature>
<dbReference type="GeneID" id="109965434"/>
<evidence type="ECO:0000256" key="8">
    <source>
        <dbReference type="SAM" id="MobiDB-lite"/>
    </source>
</evidence>
<evidence type="ECO:0000256" key="3">
    <source>
        <dbReference type="ARBA" id="ARBA00022729"/>
    </source>
</evidence>
<proteinExistence type="predicted"/>
<evidence type="ECO:0000256" key="1">
    <source>
        <dbReference type="ARBA" id="ARBA00004479"/>
    </source>
</evidence>
<evidence type="ECO:0000256" key="9">
    <source>
        <dbReference type="SAM" id="Phobius"/>
    </source>
</evidence>
<keyword evidence="5 9" id="KW-0472">Membrane</keyword>
<dbReference type="PANTHER" id="PTHR44969:SF1">
    <property type="entry name" value="CELL SURFACE A33 ANTIGEN"/>
    <property type="match status" value="1"/>
</dbReference>
<evidence type="ECO:0000259" key="11">
    <source>
        <dbReference type="PROSITE" id="PS50835"/>
    </source>
</evidence>
<evidence type="ECO:0000256" key="7">
    <source>
        <dbReference type="ARBA" id="ARBA00023319"/>
    </source>
</evidence>
<dbReference type="InterPro" id="IPR013783">
    <property type="entry name" value="Ig-like_fold"/>
</dbReference>
<feature type="compositionally biased region" description="Basic and acidic residues" evidence="8">
    <location>
        <begin position="333"/>
        <end position="352"/>
    </location>
</feature>
<feature type="region of interest" description="Disordered" evidence="8">
    <location>
        <begin position="281"/>
        <end position="504"/>
    </location>
</feature>
<dbReference type="RefSeq" id="XP_020465110.1">
    <property type="nucleotide sequence ID" value="XM_020609454.1"/>
</dbReference>
<keyword evidence="4 9" id="KW-1133">Transmembrane helix</keyword>
<evidence type="ECO:0000256" key="4">
    <source>
        <dbReference type="ARBA" id="ARBA00022989"/>
    </source>
</evidence>
<dbReference type="InterPro" id="IPR013106">
    <property type="entry name" value="Ig_V-set"/>
</dbReference>
<evidence type="ECO:0000313" key="13">
    <source>
        <dbReference type="Proteomes" id="UP000261600"/>
    </source>
</evidence>
<dbReference type="PROSITE" id="PS50835">
    <property type="entry name" value="IG_LIKE"/>
    <property type="match status" value="2"/>
</dbReference>
<keyword evidence="7" id="KW-0393">Immunoglobulin domain</keyword>
<comment type="subcellular location">
    <subcellularLocation>
        <location evidence="1">Membrane</location>
        <topology evidence="1">Single-pass type I membrane protein</topology>
    </subcellularLocation>
</comment>
<dbReference type="RefSeq" id="XP_020465111.1">
    <property type="nucleotide sequence ID" value="XM_020609455.1"/>
</dbReference>
<accession>A0A3Q3IWS8</accession>
<dbReference type="Proteomes" id="UP000261600">
    <property type="component" value="Unplaced"/>
</dbReference>
<evidence type="ECO:0000256" key="6">
    <source>
        <dbReference type="ARBA" id="ARBA00023157"/>
    </source>
</evidence>
<dbReference type="STRING" id="43700.ENSMALP00000008520"/>
<dbReference type="Gene3D" id="2.60.40.10">
    <property type="entry name" value="Immunoglobulins"/>
    <property type="match status" value="2"/>
</dbReference>
<feature type="compositionally biased region" description="Basic and acidic residues" evidence="8">
    <location>
        <begin position="361"/>
        <end position="504"/>
    </location>
</feature>
<keyword evidence="6" id="KW-1015">Disulfide bond</keyword>
<feature type="signal peptide" evidence="10">
    <location>
        <begin position="1"/>
        <end position="27"/>
    </location>
</feature>
<dbReference type="SUPFAM" id="SSF57997">
    <property type="entry name" value="Tropomyosin"/>
    <property type="match status" value="1"/>
</dbReference>
<dbReference type="Pfam" id="PF07686">
    <property type="entry name" value="V-set"/>
    <property type="match status" value="1"/>
</dbReference>
<dbReference type="SMART" id="SM00409">
    <property type="entry name" value="IG"/>
    <property type="match status" value="2"/>
</dbReference>
<protein>
    <recommendedName>
        <fullName evidence="11">Ig-like domain-containing protein</fullName>
    </recommendedName>
</protein>
<organism evidence="12 13">
    <name type="scientific">Monopterus albus</name>
    <name type="common">Swamp eel</name>
    <dbReference type="NCBI Taxonomy" id="43700"/>
    <lineage>
        <taxon>Eukaryota</taxon>
        <taxon>Metazoa</taxon>
        <taxon>Chordata</taxon>
        <taxon>Craniata</taxon>
        <taxon>Vertebrata</taxon>
        <taxon>Euteleostomi</taxon>
        <taxon>Actinopterygii</taxon>
        <taxon>Neopterygii</taxon>
        <taxon>Teleostei</taxon>
        <taxon>Neoteleostei</taxon>
        <taxon>Acanthomorphata</taxon>
        <taxon>Anabantaria</taxon>
        <taxon>Synbranchiformes</taxon>
        <taxon>Synbranchidae</taxon>
        <taxon>Monopterus</taxon>
    </lineage>
</organism>
<dbReference type="GO" id="GO:0005886">
    <property type="term" value="C:plasma membrane"/>
    <property type="evidence" value="ECO:0007669"/>
    <property type="project" value="InterPro"/>
</dbReference>
<reference evidence="12" key="2">
    <citation type="submission" date="2025-09" db="UniProtKB">
        <authorList>
            <consortium name="Ensembl"/>
        </authorList>
    </citation>
    <scope>IDENTIFICATION</scope>
</reference>
<feature type="domain" description="Ig-like" evidence="11">
    <location>
        <begin position="150"/>
        <end position="238"/>
    </location>
</feature>
<reference evidence="12" key="1">
    <citation type="submission" date="2025-08" db="UniProtKB">
        <authorList>
            <consortium name="Ensembl"/>
        </authorList>
    </citation>
    <scope>IDENTIFICATION</scope>
</reference>
<dbReference type="FunFam" id="2.60.40.10:FF:000095">
    <property type="entry name" value="immunoglobulin superfamily member 11 isoform X1"/>
    <property type="match status" value="1"/>
</dbReference>
<dbReference type="InterPro" id="IPR042474">
    <property type="entry name" value="A33"/>
</dbReference>
<dbReference type="Pfam" id="PF13927">
    <property type="entry name" value="Ig_3"/>
    <property type="match status" value="1"/>
</dbReference>
<evidence type="ECO:0000256" key="5">
    <source>
        <dbReference type="ARBA" id="ARBA00023136"/>
    </source>
</evidence>
<name>A0A3Q3IWS8_MONAL</name>
<dbReference type="InterPro" id="IPR003599">
    <property type="entry name" value="Ig_sub"/>
</dbReference>
<dbReference type="SUPFAM" id="SSF48726">
    <property type="entry name" value="Immunoglobulin"/>
    <property type="match status" value="2"/>
</dbReference>
<dbReference type="InterPro" id="IPR007110">
    <property type="entry name" value="Ig-like_dom"/>
</dbReference>
<dbReference type="KEGG" id="malb:109965434"/>
<dbReference type="OrthoDB" id="8825892at2759"/>
<feature type="domain" description="Ig-like" evidence="11">
    <location>
        <begin position="23"/>
        <end position="143"/>
    </location>
</feature>
<feature type="compositionally biased region" description="Basic and acidic residues" evidence="8">
    <location>
        <begin position="303"/>
        <end position="320"/>
    </location>
</feature>
<keyword evidence="2 9" id="KW-0812">Transmembrane</keyword>
<keyword evidence="3 10" id="KW-0732">Signal</keyword>
<dbReference type="InterPro" id="IPR036179">
    <property type="entry name" value="Ig-like_dom_sf"/>
</dbReference>
<dbReference type="AlphaFoldDB" id="A0A3Q3IWS8"/>
<evidence type="ECO:0000256" key="2">
    <source>
        <dbReference type="ARBA" id="ARBA00022692"/>
    </source>
</evidence>
<dbReference type="PANTHER" id="PTHR44969">
    <property type="entry name" value="CELL SURFACE A33 ANTIGEN"/>
    <property type="match status" value="1"/>
</dbReference>
<evidence type="ECO:0000256" key="10">
    <source>
        <dbReference type="SAM" id="SignalP"/>
    </source>
</evidence>
<keyword evidence="13" id="KW-1185">Reference proteome</keyword>
<evidence type="ECO:0000313" key="12">
    <source>
        <dbReference type="Ensembl" id="ENSMALP00000008520.1"/>
    </source>
</evidence>
<feature type="transmembrane region" description="Helical" evidence="9">
    <location>
        <begin position="250"/>
        <end position="271"/>
    </location>
</feature>
<dbReference type="Ensembl" id="ENSMALT00000008699.1">
    <property type="protein sequence ID" value="ENSMALP00000008520.1"/>
    <property type="gene ID" value="ENSMALG00000006063.1"/>
</dbReference>
<sequence length="504" mass="57276">MLAMATKKQLGWRKLFLILTVLPCCSSLQVTIPETQYEVGRGGDIHLTCSFIPARPISETLIVRWEAYPDKITDPLKPVAIYYSQTSVDIAPAYEGRAVLEVDINKQVSTLLLKKVTMQDNRRYQCSVMIPQDDEGTTAATTSLLVLVPPSAPLCRIQGTAEYWNDITLTCMSEEGSPKPTYEWKRFSVENRLTEFPPKTTEKDGALSLFNISREMSGFYICASTNQIGSSSCNLTLAVMPPSMNIGSSAAIIGGVIAGLLVLGIIIFCCCRKKNKKNKYAEGSPAEMEFNDKDGPETGEQYFDDKSKTEQHSQNEDRDIAPQNNYSIGTPEHVLEDDQHSFNSAKEKHDGKGSNIDSQPYDEHGRGSRDHLDDKCNNYSGSRDRLDDQRDRYGGSRDRLDDQRDRYGGSRDRLDDQRDRYGGSRDRLDDQRDRYGGSRDRLDDHRDRYGGSRDRLDDQRDRYGGSRDRLDDQRDRYGGSRDRLDDQRDRYRGSRDRLDYIDHP</sequence>